<accession>A0A8K0PKF0</accession>
<dbReference type="PANTHER" id="PTHR40626">
    <property type="entry name" value="MIP31509P"/>
    <property type="match status" value="1"/>
</dbReference>
<feature type="region of interest" description="Disordered" evidence="10">
    <location>
        <begin position="424"/>
        <end position="451"/>
    </location>
</feature>
<feature type="domain" description="C2H2-type" evidence="11">
    <location>
        <begin position="173"/>
        <end position="200"/>
    </location>
</feature>
<dbReference type="GO" id="GO:0000978">
    <property type="term" value="F:RNA polymerase II cis-regulatory region sequence-specific DNA binding"/>
    <property type="evidence" value="ECO:0007669"/>
    <property type="project" value="InterPro"/>
</dbReference>
<evidence type="ECO:0000259" key="11">
    <source>
        <dbReference type="PROSITE" id="PS50157"/>
    </source>
</evidence>
<dbReference type="GO" id="GO:0000785">
    <property type="term" value="C:chromatin"/>
    <property type="evidence" value="ECO:0007669"/>
    <property type="project" value="TreeGrafter"/>
</dbReference>
<feature type="region of interest" description="Disordered" evidence="10">
    <location>
        <begin position="473"/>
        <end position="511"/>
    </location>
</feature>
<dbReference type="GO" id="GO:0008270">
    <property type="term" value="F:zinc ion binding"/>
    <property type="evidence" value="ECO:0007669"/>
    <property type="project" value="UniProtKB-KW"/>
</dbReference>
<feature type="region of interest" description="Disordered" evidence="10">
    <location>
        <begin position="1"/>
        <end position="139"/>
    </location>
</feature>
<dbReference type="EMBL" id="JAESVG020000003">
    <property type="protein sequence ID" value="KAG8628769.1"/>
    <property type="molecule type" value="Genomic_DNA"/>
</dbReference>
<feature type="compositionally biased region" description="Polar residues" evidence="10">
    <location>
        <begin position="554"/>
        <end position="576"/>
    </location>
</feature>
<keyword evidence="7" id="KW-0804">Transcription</keyword>
<dbReference type="InterPro" id="IPR013087">
    <property type="entry name" value="Znf_C2H2_type"/>
</dbReference>
<sequence length="721" mass="77498">MAATTTSYHPHNSHFSPPSHPSTPRLMNMGSPKRIEQSRPAETPTVDDRTVDTAEVSTPTKDDFGGVPGQRPLPTTPFSPSDIANTPDADKSDNDAATTRSGQQKEDSEDVEMADDGEMDSDNDSNASDSKPRKKKKKGQRFFCTDFPPCNLSFTRSEHLARHIRKHTGERPFQCHCSRRFSRLDNLRQHAQTVHVNEEIPGDSLAATSSRFQRQIRTDRVRAPGGRARAGTGGSVGHVRGHSRNLSSSSIASTTSNVSNMPDEGRRRPPPLAMANQTTPGRMTVDTYGPPGAAPTQYAYYTAQSPSGYSTPTSATFSTGGNSPRFPVQSPSIAPRAAYYPPSSATSARRLSVPSVASPYQSGHANAYPTAHYSPYPPVGGFHHSTASTSSIHSPTSSIYSHSRRDSDADLDWRRRTWHPGTCAAHVQRPATSGLTYAQTPDDARPTTAGQSAASQVTRLPGIESFDHAISAAPAAARSSSPMQIDNSGRPPVYLGPMEGKAPGPDDRRSNSVWEASLHQNLNRLDITNTTPPRPAVARARAPLPTFHFPQAPPTSESGQSQPTASIESGNENLGVNNRRPGWYGGPASRSQPINIAHRPSPEESGSSDGVPTPSTSQGTEAHPAIVQANGMVIRPPGAALTEEQHRALEAERAKPEPVRTDSGSHMYAHYPNGSHGASYTLHSGHGARLQHHYVHHPPPRNDMGRLEALVAVATSENAHR</sequence>
<comment type="caution">
    <text evidence="12">The sequence shown here is derived from an EMBL/GenBank/DDBJ whole genome shotgun (WGS) entry which is preliminary data.</text>
</comment>
<evidence type="ECO:0000313" key="13">
    <source>
        <dbReference type="Proteomes" id="UP000809789"/>
    </source>
</evidence>
<evidence type="ECO:0000256" key="4">
    <source>
        <dbReference type="ARBA" id="ARBA00022771"/>
    </source>
</evidence>
<keyword evidence="5" id="KW-0862">Zinc</keyword>
<feature type="compositionally biased region" description="Acidic residues" evidence="10">
    <location>
        <begin position="107"/>
        <end position="123"/>
    </location>
</feature>
<feature type="compositionally biased region" description="Polar residues" evidence="10">
    <location>
        <begin position="430"/>
        <end position="439"/>
    </location>
</feature>
<dbReference type="PANTHER" id="PTHR40626:SF32">
    <property type="entry name" value="ZINC FINGER PROTEIN RST2"/>
    <property type="match status" value="1"/>
</dbReference>
<evidence type="ECO:0000256" key="5">
    <source>
        <dbReference type="ARBA" id="ARBA00022833"/>
    </source>
</evidence>
<evidence type="ECO:0000256" key="2">
    <source>
        <dbReference type="ARBA" id="ARBA00022723"/>
    </source>
</evidence>
<feature type="compositionally biased region" description="Polar residues" evidence="10">
    <location>
        <begin position="604"/>
        <end position="620"/>
    </location>
</feature>
<evidence type="ECO:0000256" key="10">
    <source>
        <dbReference type="SAM" id="MobiDB-lite"/>
    </source>
</evidence>
<evidence type="ECO:0000313" key="12">
    <source>
        <dbReference type="EMBL" id="KAG8628769.1"/>
    </source>
</evidence>
<proteinExistence type="predicted"/>
<feature type="compositionally biased region" description="Low complexity" evidence="10">
    <location>
        <begin position="244"/>
        <end position="260"/>
    </location>
</feature>
<dbReference type="Proteomes" id="UP000809789">
    <property type="component" value="Unassembled WGS sequence"/>
</dbReference>
<reference evidence="12" key="1">
    <citation type="submission" date="2021-07" db="EMBL/GenBank/DDBJ databases">
        <title>Elsinoe batatas strain:CRI-CJ2 Genome sequencing and assembly.</title>
        <authorList>
            <person name="Huang L."/>
        </authorList>
    </citation>
    <scope>NUCLEOTIDE SEQUENCE</scope>
    <source>
        <strain evidence="12">CRI-CJ2</strain>
    </source>
</reference>
<dbReference type="FunFam" id="3.30.160.60:FF:000758">
    <property type="entry name" value="C2H2 transcription factor, putative"/>
    <property type="match status" value="1"/>
</dbReference>
<dbReference type="SUPFAM" id="SSF57667">
    <property type="entry name" value="beta-beta-alpha zinc fingers"/>
    <property type="match status" value="1"/>
</dbReference>
<dbReference type="GO" id="GO:0000981">
    <property type="term" value="F:DNA-binding transcription factor activity, RNA polymerase II-specific"/>
    <property type="evidence" value="ECO:0007669"/>
    <property type="project" value="InterPro"/>
</dbReference>
<name>A0A8K0PKF0_9PEZI</name>
<dbReference type="FunFam" id="3.30.160.60:FF:000606">
    <property type="entry name" value="C2H2 transcription factor, putative"/>
    <property type="match status" value="1"/>
</dbReference>
<gene>
    <name evidence="12" type="ORF">KVT40_002634</name>
</gene>
<dbReference type="GO" id="GO:0051701">
    <property type="term" value="P:biological process involved in interaction with host"/>
    <property type="evidence" value="ECO:0007669"/>
    <property type="project" value="UniProtKB-ARBA"/>
</dbReference>
<dbReference type="PROSITE" id="PS50157">
    <property type="entry name" value="ZINC_FINGER_C2H2_2"/>
    <property type="match status" value="2"/>
</dbReference>
<feature type="region of interest" description="Disordered" evidence="10">
    <location>
        <begin position="222"/>
        <end position="282"/>
    </location>
</feature>
<evidence type="ECO:0000256" key="7">
    <source>
        <dbReference type="ARBA" id="ARBA00023163"/>
    </source>
</evidence>
<comment type="subcellular location">
    <subcellularLocation>
        <location evidence="1">Nucleus</location>
    </subcellularLocation>
</comment>
<dbReference type="InterPro" id="IPR051059">
    <property type="entry name" value="VerF-like"/>
</dbReference>
<keyword evidence="2" id="KW-0479">Metal-binding</keyword>
<keyword evidence="4 9" id="KW-0863">Zinc-finger</keyword>
<feature type="region of interest" description="Disordered" evidence="10">
    <location>
        <begin position="546"/>
        <end position="620"/>
    </location>
</feature>
<feature type="compositionally biased region" description="Low complexity" evidence="10">
    <location>
        <begin position="7"/>
        <end position="17"/>
    </location>
</feature>
<evidence type="ECO:0000256" key="3">
    <source>
        <dbReference type="ARBA" id="ARBA00022737"/>
    </source>
</evidence>
<keyword evidence="3" id="KW-0677">Repeat</keyword>
<organism evidence="12 13">
    <name type="scientific">Elsinoe batatas</name>
    <dbReference type="NCBI Taxonomy" id="2601811"/>
    <lineage>
        <taxon>Eukaryota</taxon>
        <taxon>Fungi</taxon>
        <taxon>Dikarya</taxon>
        <taxon>Ascomycota</taxon>
        <taxon>Pezizomycotina</taxon>
        <taxon>Dothideomycetes</taxon>
        <taxon>Dothideomycetidae</taxon>
        <taxon>Myriangiales</taxon>
        <taxon>Elsinoaceae</taxon>
        <taxon>Elsinoe</taxon>
    </lineage>
</organism>
<evidence type="ECO:0000256" key="1">
    <source>
        <dbReference type="ARBA" id="ARBA00004123"/>
    </source>
</evidence>
<dbReference type="GO" id="GO:0005634">
    <property type="term" value="C:nucleus"/>
    <property type="evidence" value="ECO:0007669"/>
    <property type="project" value="UniProtKB-SubCell"/>
</dbReference>
<evidence type="ECO:0000256" key="6">
    <source>
        <dbReference type="ARBA" id="ARBA00023015"/>
    </source>
</evidence>
<evidence type="ECO:0000256" key="8">
    <source>
        <dbReference type="ARBA" id="ARBA00023242"/>
    </source>
</evidence>
<evidence type="ECO:0000256" key="9">
    <source>
        <dbReference type="PROSITE-ProRule" id="PRU00042"/>
    </source>
</evidence>
<dbReference type="AlphaFoldDB" id="A0A8K0PKF0"/>
<keyword evidence="6" id="KW-0805">Transcription regulation</keyword>
<dbReference type="InterPro" id="IPR036236">
    <property type="entry name" value="Znf_C2H2_sf"/>
</dbReference>
<keyword evidence="8" id="KW-0539">Nucleus</keyword>
<feature type="domain" description="C2H2-type" evidence="11">
    <location>
        <begin position="142"/>
        <end position="172"/>
    </location>
</feature>
<dbReference type="OrthoDB" id="624345at2759"/>
<dbReference type="Gene3D" id="3.30.160.60">
    <property type="entry name" value="Classic Zinc Finger"/>
    <property type="match status" value="2"/>
</dbReference>
<protein>
    <recommendedName>
        <fullName evidence="11">C2H2-type domain-containing protein</fullName>
    </recommendedName>
</protein>
<keyword evidence="13" id="KW-1185">Reference proteome</keyword>